<evidence type="ECO:0000313" key="2">
    <source>
        <dbReference type="EMBL" id="KAA0172798.1"/>
    </source>
</evidence>
<protein>
    <submittedName>
        <fullName evidence="2">Uncharacterized protein</fullName>
    </submittedName>
</protein>
<comment type="caution">
    <text evidence="2">The sequence shown here is derived from an EMBL/GenBank/DDBJ whole genome shotgun (WGS) entry which is preliminary data.</text>
</comment>
<evidence type="ECO:0000313" key="3">
    <source>
        <dbReference type="Proteomes" id="UP000322899"/>
    </source>
</evidence>
<evidence type="ECO:0000256" key="1">
    <source>
        <dbReference type="SAM" id="MobiDB-lite"/>
    </source>
</evidence>
<gene>
    <name evidence="2" type="ORF">FNF27_05659</name>
</gene>
<dbReference type="Proteomes" id="UP000322899">
    <property type="component" value="Unassembled WGS sequence"/>
</dbReference>
<reference evidence="2 3" key="1">
    <citation type="submission" date="2019-07" db="EMBL/GenBank/DDBJ databases">
        <title>Genomes of Cafeteria roenbergensis.</title>
        <authorList>
            <person name="Fischer M.G."/>
            <person name="Hackl T."/>
            <person name="Roman M."/>
        </authorList>
    </citation>
    <scope>NUCLEOTIDE SEQUENCE [LARGE SCALE GENOMIC DNA]</scope>
    <source>
        <strain evidence="2 3">E4-10P</strain>
    </source>
</reference>
<feature type="compositionally biased region" description="Basic and acidic residues" evidence="1">
    <location>
        <begin position="97"/>
        <end position="118"/>
    </location>
</feature>
<feature type="region of interest" description="Disordered" evidence="1">
    <location>
        <begin position="1"/>
        <end position="43"/>
    </location>
</feature>
<name>A0A5A8E641_CAFRO</name>
<organism evidence="2 3">
    <name type="scientific">Cafeteria roenbergensis</name>
    <name type="common">Marine flagellate</name>
    <dbReference type="NCBI Taxonomy" id="33653"/>
    <lineage>
        <taxon>Eukaryota</taxon>
        <taxon>Sar</taxon>
        <taxon>Stramenopiles</taxon>
        <taxon>Bigyra</taxon>
        <taxon>Opalozoa</taxon>
        <taxon>Bicosoecida</taxon>
        <taxon>Cafeteriaceae</taxon>
        <taxon>Cafeteria</taxon>
    </lineage>
</organism>
<feature type="compositionally biased region" description="Basic residues" evidence="1">
    <location>
        <begin position="132"/>
        <end position="145"/>
    </location>
</feature>
<dbReference type="EMBL" id="VLTO01000042">
    <property type="protein sequence ID" value="KAA0172798.1"/>
    <property type="molecule type" value="Genomic_DNA"/>
</dbReference>
<feature type="region of interest" description="Disordered" evidence="1">
    <location>
        <begin position="97"/>
        <end position="145"/>
    </location>
</feature>
<dbReference type="AlphaFoldDB" id="A0A5A8E641"/>
<sequence>MPERGASASARPSRPVFDADSEADEGFRAWKRRKDAEAANQRQARRRARAEALGIAAETNSVGTLDTAACVMVRYRRDLERRDRAHEAFMAWLAAKDAESRRQRKAAQAEEAREEARAQRMLHGSADQHVRLPGHARARPPCRPR</sequence>
<proteinExistence type="predicted"/>
<accession>A0A5A8E641</accession>